<sequence length="198" mass="22662">MFSIEKVPYIDSGLPGFLTAHAVQIHVQKHHQGYVDTANKIVPTSEFHGKPIEFIIQHATGPVFNNVAQHYNHSFFWKCLTAQHQEIPPSVANFLTKNFGGVDKFKEQFVQKASTIFGSGWCYLAKNQDGTVSINQYSNAANPVKDQGVPLLCIDTWEHSWYIDYENRKAEYFNKFWDVVNWKFVETNLSDAKLVGLY</sequence>
<proteinExistence type="inferred from homology"/>
<comment type="catalytic activity">
    <reaction evidence="5">
        <text>2 superoxide + 2 H(+) = H2O2 + O2</text>
        <dbReference type="Rhea" id="RHEA:20696"/>
        <dbReference type="ChEBI" id="CHEBI:15378"/>
        <dbReference type="ChEBI" id="CHEBI:15379"/>
        <dbReference type="ChEBI" id="CHEBI:16240"/>
        <dbReference type="ChEBI" id="CHEBI:18421"/>
        <dbReference type="EC" id="1.15.1.1"/>
    </reaction>
</comment>
<evidence type="ECO:0000313" key="8">
    <source>
        <dbReference type="EMBL" id="KAK8839340.1"/>
    </source>
</evidence>
<dbReference type="InterPro" id="IPR036314">
    <property type="entry name" value="SOD_C_sf"/>
</dbReference>
<dbReference type="SUPFAM" id="SSF46609">
    <property type="entry name" value="Fe,Mn superoxide dismutase (SOD), N-terminal domain"/>
    <property type="match status" value="1"/>
</dbReference>
<name>A0ABR2GZK7_9EUKA</name>
<comment type="function">
    <text evidence="5">Destroys radicals which are normally produced within the cells and which are toxic to biological systems.</text>
</comment>
<dbReference type="PANTHER" id="PTHR42769:SF3">
    <property type="entry name" value="SUPEROXIDE DISMUTASE [FE] 2, CHLOROPLASTIC"/>
    <property type="match status" value="1"/>
</dbReference>
<protein>
    <recommendedName>
        <fullName evidence="2 5">Superoxide dismutase</fullName>
        <ecNumber evidence="2 5">1.15.1.1</ecNumber>
    </recommendedName>
</protein>
<dbReference type="Proteomes" id="UP001470230">
    <property type="component" value="Unassembled WGS sequence"/>
</dbReference>
<dbReference type="Pfam" id="PF00081">
    <property type="entry name" value="Sod_Fe_N"/>
    <property type="match status" value="1"/>
</dbReference>
<dbReference type="Gene3D" id="3.55.40.20">
    <property type="entry name" value="Iron/manganese superoxide dismutase, C-terminal domain"/>
    <property type="match status" value="1"/>
</dbReference>
<dbReference type="EC" id="1.15.1.1" evidence="2 5"/>
<evidence type="ECO:0000259" key="7">
    <source>
        <dbReference type="Pfam" id="PF02777"/>
    </source>
</evidence>
<evidence type="ECO:0000256" key="3">
    <source>
        <dbReference type="ARBA" id="ARBA00022723"/>
    </source>
</evidence>
<keyword evidence="9" id="KW-1185">Reference proteome</keyword>
<dbReference type="InterPro" id="IPR019831">
    <property type="entry name" value="Mn/Fe_SOD_N"/>
</dbReference>
<evidence type="ECO:0000256" key="4">
    <source>
        <dbReference type="ARBA" id="ARBA00023002"/>
    </source>
</evidence>
<reference evidence="8 9" key="1">
    <citation type="submission" date="2024-04" db="EMBL/GenBank/DDBJ databases">
        <title>Tritrichomonas musculus Genome.</title>
        <authorList>
            <person name="Alves-Ferreira E."/>
            <person name="Grigg M."/>
            <person name="Lorenzi H."/>
            <person name="Galac M."/>
        </authorList>
    </citation>
    <scope>NUCLEOTIDE SEQUENCE [LARGE SCALE GENOMIC DNA]</scope>
    <source>
        <strain evidence="8 9">EAF2021</strain>
    </source>
</reference>
<feature type="domain" description="Manganese/iron superoxide dismutase N-terminal" evidence="6">
    <location>
        <begin position="2"/>
        <end position="80"/>
    </location>
</feature>
<keyword evidence="3 5" id="KW-0479">Metal-binding</keyword>
<dbReference type="InterPro" id="IPR036324">
    <property type="entry name" value="Mn/Fe_SOD_N_sf"/>
</dbReference>
<dbReference type="InterPro" id="IPR001189">
    <property type="entry name" value="Mn/Fe_SOD"/>
</dbReference>
<dbReference type="PANTHER" id="PTHR42769">
    <property type="entry name" value="SUPEROXIDE DISMUTASE"/>
    <property type="match status" value="1"/>
</dbReference>
<dbReference type="Pfam" id="PF02777">
    <property type="entry name" value="Sod_Fe_C"/>
    <property type="match status" value="1"/>
</dbReference>
<comment type="caution">
    <text evidence="8">The sequence shown here is derived from an EMBL/GenBank/DDBJ whole genome shotgun (WGS) entry which is preliminary data.</text>
</comment>
<accession>A0ABR2GZK7</accession>
<evidence type="ECO:0000313" key="9">
    <source>
        <dbReference type="Proteomes" id="UP001470230"/>
    </source>
</evidence>
<dbReference type="Gene3D" id="1.10.287.990">
    <property type="entry name" value="Fe,Mn superoxide dismutase (SOD) domain"/>
    <property type="match status" value="1"/>
</dbReference>
<evidence type="ECO:0000259" key="6">
    <source>
        <dbReference type="Pfam" id="PF00081"/>
    </source>
</evidence>
<feature type="domain" description="Manganese/iron superoxide dismutase C-terminal" evidence="7">
    <location>
        <begin position="91"/>
        <end position="187"/>
    </location>
</feature>
<dbReference type="PRINTS" id="PR01703">
    <property type="entry name" value="MNSODISMTASE"/>
</dbReference>
<dbReference type="SUPFAM" id="SSF54719">
    <property type="entry name" value="Fe,Mn superoxide dismutase (SOD), C-terminal domain"/>
    <property type="match status" value="1"/>
</dbReference>
<dbReference type="PIRSF" id="PIRSF000349">
    <property type="entry name" value="SODismutase"/>
    <property type="match status" value="1"/>
</dbReference>
<evidence type="ECO:0000256" key="2">
    <source>
        <dbReference type="ARBA" id="ARBA00012682"/>
    </source>
</evidence>
<comment type="similarity">
    <text evidence="1 5">Belongs to the iron/manganese superoxide dismutase family.</text>
</comment>
<dbReference type="EMBL" id="JAPFFF010000052">
    <property type="protein sequence ID" value="KAK8839340.1"/>
    <property type="molecule type" value="Genomic_DNA"/>
</dbReference>
<gene>
    <name evidence="8" type="ORF">M9Y10_032275</name>
</gene>
<dbReference type="InterPro" id="IPR019832">
    <property type="entry name" value="Mn/Fe_SOD_C"/>
</dbReference>
<organism evidence="8 9">
    <name type="scientific">Tritrichomonas musculus</name>
    <dbReference type="NCBI Taxonomy" id="1915356"/>
    <lineage>
        <taxon>Eukaryota</taxon>
        <taxon>Metamonada</taxon>
        <taxon>Parabasalia</taxon>
        <taxon>Tritrichomonadida</taxon>
        <taxon>Tritrichomonadidae</taxon>
        <taxon>Tritrichomonas</taxon>
    </lineage>
</organism>
<evidence type="ECO:0000256" key="1">
    <source>
        <dbReference type="ARBA" id="ARBA00008714"/>
    </source>
</evidence>
<evidence type="ECO:0000256" key="5">
    <source>
        <dbReference type="RuleBase" id="RU000414"/>
    </source>
</evidence>
<keyword evidence="4 5" id="KW-0560">Oxidoreductase</keyword>